<dbReference type="Pfam" id="PF19314">
    <property type="entry name" value="DUF5917"/>
    <property type="match status" value="1"/>
</dbReference>
<feature type="region of interest" description="Disordered" evidence="2">
    <location>
        <begin position="1181"/>
        <end position="1243"/>
    </location>
</feature>
<feature type="region of interest" description="Disordered" evidence="2">
    <location>
        <begin position="1108"/>
        <end position="1127"/>
    </location>
</feature>
<evidence type="ECO:0000313" key="4">
    <source>
        <dbReference type="EMBL" id="PWN42650.1"/>
    </source>
</evidence>
<protein>
    <recommendedName>
        <fullName evidence="3">FHF complex subunit HOOK-interacting protein C-terminal domain-containing protein</fullName>
    </recommendedName>
</protein>
<feature type="compositionally biased region" description="Basic residues" evidence="2">
    <location>
        <begin position="1190"/>
        <end position="1201"/>
    </location>
</feature>
<evidence type="ECO:0000256" key="1">
    <source>
        <dbReference type="ARBA" id="ARBA00024336"/>
    </source>
</evidence>
<comment type="similarity">
    <text evidence="1">Belongs to the FHIP family.</text>
</comment>
<feature type="compositionally biased region" description="Acidic residues" evidence="2">
    <location>
        <begin position="155"/>
        <end position="174"/>
    </location>
</feature>
<name>A0A316VYS3_9BASI</name>
<dbReference type="PANTHER" id="PTHR21705">
    <property type="entry name" value="RAI16 PROTEIN-RELATED"/>
    <property type="match status" value="1"/>
</dbReference>
<feature type="region of interest" description="Disordered" evidence="2">
    <location>
        <begin position="888"/>
        <end position="920"/>
    </location>
</feature>
<feature type="compositionally biased region" description="Polar residues" evidence="2">
    <location>
        <begin position="556"/>
        <end position="576"/>
    </location>
</feature>
<evidence type="ECO:0000256" key="2">
    <source>
        <dbReference type="SAM" id="MobiDB-lite"/>
    </source>
</evidence>
<feature type="region of interest" description="Disordered" evidence="2">
    <location>
        <begin position="220"/>
        <end position="282"/>
    </location>
</feature>
<dbReference type="EMBL" id="KZ819377">
    <property type="protein sequence ID" value="PWN42650.1"/>
    <property type="molecule type" value="Genomic_DNA"/>
</dbReference>
<proteinExistence type="inferred from homology"/>
<keyword evidence="5" id="KW-1185">Reference proteome</keyword>
<gene>
    <name evidence="4" type="ORF">IE81DRAFT_117371</name>
</gene>
<dbReference type="InParanoid" id="A0A316VYS3"/>
<feature type="compositionally biased region" description="Low complexity" evidence="2">
    <location>
        <begin position="1112"/>
        <end position="1121"/>
    </location>
</feature>
<accession>A0A316VYS3</accession>
<feature type="compositionally biased region" description="Acidic residues" evidence="2">
    <location>
        <begin position="905"/>
        <end position="919"/>
    </location>
</feature>
<organism evidence="4 5">
    <name type="scientific">Ceraceosorus guamensis</name>
    <dbReference type="NCBI Taxonomy" id="1522189"/>
    <lineage>
        <taxon>Eukaryota</taxon>
        <taxon>Fungi</taxon>
        <taxon>Dikarya</taxon>
        <taxon>Basidiomycota</taxon>
        <taxon>Ustilaginomycotina</taxon>
        <taxon>Exobasidiomycetes</taxon>
        <taxon>Ceraceosorales</taxon>
        <taxon>Ceraceosoraceae</taxon>
        <taxon>Ceraceosorus</taxon>
    </lineage>
</organism>
<dbReference type="RefSeq" id="XP_025369810.1">
    <property type="nucleotide sequence ID" value="XM_025510158.1"/>
</dbReference>
<feature type="compositionally biased region" description="Low complexity" evidence="2">
    <location>
        <begin position="235"/>
        <end position="249"/>
    </location>
</feature>
<feature type="compositionally biased region" description="Polar residues" evidence="2">
    <location>
        <begin position="1212"/>
        <end position="1226"/>
    </location>
</feature>
<dbReference type="STRING" id="1522189.A0A316VYS3"/>
<feature type="region of interest" description="Disordered" evidence="2">
    <location>
        <begin position="329"/>
        <end position="349"/>
    </location>
</feature>
<feature type="region of interest" description="Disordered" evidence="2">
    <location>
        <begin position="149"/>
        <end position="177"/>
    </location>
</feature>
<dbReference type="InterPro" id="IPR045669">
    <property type="entry name" value="FHIP_C"/>
</dbReference>
<dbReference type="Proteomes" id="UP000245783">
    <property type="component" value="Unassembled WGS sequence"/>
</dbReference>
<feature type="compositionally biased region" description="Basic residues" evidence="2">
    <location>
        <begin position="1"/>
        <end position="11"/>
    </location>
</feature>
<dbReference type="Pfam" id="PF10257">
    <property type="entry name" value="RAI16-like"/>
    <property type="match status" value="1"/>
</dbReference>
<feature type="region of interest" description="Disordered" evidence="2">
    <location>
        <begin position="552"/>
        <end position="582"/>
    </location>
</feature>
<feature type="region of interest" description="Disordered" evidence="2">
    <location>
        <begin position="778"/>
        <end position="808"/>
    </location>
</feature>
<feature type="region of interest" description="Disordered" evidence="2">
    <location>
        <begin position="1052"/>
        <end position="1099"/>
    </location>
</feature>
<feature type="compositionally biased region" description="Low complexity" evidence="2">
    <location>
        <begin position="787"/>
        <end position="805"/>
    </location>
</feature>
<reference evidence="4 5" key="1">
    <citation type="journal article" date="2018" name="Mol. Biol. Evol.">
        <title>Broad Genomic Sampling Reveals a Smut Pathogenic Ancestry of the Fungal Clade Ustilaginomycotina.</title>
        <authorList>
            <person name="Kijpornyongpan T."/>
            <person name="Mondo S.J."/>
            <person name="Barry K."/>
            <person name="Sandor L."/>
            <person name="Lee J."/>
            <person name="Lipzen A."/>
            <person name="Pangilinan J."/>
            <person name="LaButti K."/>
            <person name="Hainaut M."/>
            <person name="Henrissat B."/>
            <person name="Grigoriev I.V."/>
            <person name="Spatafora J.W."/>
            <person name="Aime M.C."/>
        </authorList>
    </citation>
    <scope>NUCLEOTIDE SEQUENCE [LARGE SCALE GENOMIC DNA]</scope>
    <source>
        <strain evidence="4 5">MCA 4658</strain>
    </source>
</reference>
<feature type="region of interest" description="Disordered" evidence="2">
    <location>
        <begin position="1"/>
        <end position="27"/>
    </location>
</feature>
<evidence type="ECO:0000259" key="3">
    <source>
        <dbReference type="Pfam" id="PF19314"/>
    </source>
</evidence>
<dbReference type="GeneID" id="37032028"/>
<feature type="domain" description="FHF complex subunit HOOK-interacting protein C-terminal" evidence="3">
    <location>
        <begin position="836"/>
        <end position="878"/>
    </location>
</feature>
<dbReference type="OrthoDB" id="5350595at2759"/>
<dbReference type="PANTHER" id="PTHR21705:SF11">
    <property type="entry name" value="FHIP FAMILY PROTEIN CG3558"/>
    <property type="match status" value="1"/>
</dbReference>
<evidence type="ECO:0000313" key="5">
    <source>
        <dbReference type="Proteomes" id="UP000245783"/>
    </source>
</evidence>
<sequence length="1295" mass="139361">MDLISRLRRSSSRQNVASSSADPLQPLKSNWESLRSTLQQPDQAVLHHGVSRSDIPKRMRRLADDLVTQGDTGEGESAEGLAWALDEDVFATLLKLTSSDKPPGVLVHVVELFSRLTVELPAPFLASPGVHGPLARLLRVCTGDAERKAALGGSDSDETFSVDSLEEEENEDAEVSVAVRPGSAEEHALVELLCRIASRLRNTPELLPVFFREAHAKIQASSSDAPEDRADDAGARPASPAGSSASTATVRAGPTEPMSDAADSSAERTNAAIEEGPRSSTPSNAKVVYDFALLTHLLRFAHRESKTGELARSGLYFLFTRAFAPTHNLRRGRRGAPTSATGRDARHEGEDTILLEAERTTSRALANHLVESDFADVLGAGLGAVYGLLPPRILIKRQRAADQPGKGPSMLGGGMSLGDGVLHDETTLGEEDDLGLVDSSAPEVQTQLRVLVDLTEFIQLVMRTAQTAASSSISDPELATAAAALTSRLAESIRKSFLRNILNPSLLECSDADNSSVAVMCYLDVLLQAIEDESPLADVVVGWLVGDELDTDDTNQQEGVSMSRRGSQQETISLSPDTAKKRKHARRRSVALHEIQQQHGAREAKHFTGEGRYDLRDLILDHIAQGKGAATTTAALRLASTLLAKHGRFAIEGFLTARHDEQATAFPFPFIPKDSDAPESGTPDEDGDEQFVYPGALRTDENAAIRGKISVPGLTLAQHVQEIDILFSLVSSIEQWNSETPKGGDSLWNAGYEHYLRDAEDALFRQSTYQDGLRLLESGSEDPVVSPPSQRLRSSSSQRSLGRSPSSRRLHFAGLSSGGTSTCAPFPHKLEARDRALTSLLRSLQRFFAHSPEENVALTGVLSALALCPYRSLEGWLVFERGAAVSGGHAVPETRGSADPTALEVDGDDSSDEGEEDETAGVASFWGLEPAWKQKRNALSSSDDASARVTVPIVVGILRSLASQIWRYRAEVPGFDRLLDERRRGLTFVENLNDALGLESIASELVDEKSSPAPPSLSAPGTIESKRLQTLWDHLGVQLEIEEQQESVALPLPPSATASDGFPEEVADSQAQRSGKPKGAEPSVQSDGDVGAAEGAKKESSFARWFGRRASKASSATTKSAVDVPTQNVVAAPPVQPFAQHYAHTTAVRVSARLSRIPAAGEWSDSVRAAEEAERQRQQMIDLLNAPAKPTKRTRFARRHSHVDGDSDAEPSNDSLRSPKSPSSETDGYYLPGADDDDDPNAIKATSLNVTTKLDGPTLSDVLDNVVILEESIKELVAIIQVRRGLGIDSLNFVS</sequence>
<dbReference type="InterPro" id="IPR019384">
    <property type="entry name" value="FHIP"/>
</dbReference>